<feature type="region of interest" description="Disordered" evidence="1">
    <location>
        <begin position="1"/>
        <end position="63"/>
    </location>
</feature>
<keyword evidence="3" id="KW-1185">Reference proteome</keyword>
<evidence type="ECO:0000256" key="1">
    <source>
        <dbReference type="SAM" id="MobiDB-lite"/>
    </source>
</evidence>
<dbReference type="Gene3D" id="1.10.472.10">
    <property type="entry name" value="Cyclin-like"/>
    <property type="match status" value="1"/>
</dbReference>
<sequence length="227" mass="24781">MAALSSHRPSSSLHHYAQSHRESIRRGGDGRPQNPHSSAPVPLSYPSPPSPTNPTPVDPASLRLPYGGNWNTWLFTHEQLDSINPPGGATNGVTEDGLRWKAAVFVRRVGHALKLPSTTTDFAILLFQRFYSRVPFRELQPPPTAPPPPPPEPEAPPPPAPPKRDYKFLRKPARSSPLNPASQASSHTAPPQPPGPQPVFHDPRTPYTHLDTAAACLRLTSKLCDRS</sequence>
<dbReference type="InterPro" id="IPR036915">
    <property type="entry name" value="Cyclin-like_sf"/>
</dbReference>
<dbReference type="SUPFAM" id="SSF47954">
    <property type="entry name" value="Cyclin-like"/>
    <property type="match status" value="1"/>
</dbReference>
<evidence type="ECO:0000313" key="2">
    <source>
        <dbReference type="EMBL" id="KXS10912.1"/>
    </source>
</evidence>
<gene>
    <name evidence="2" type="ORF">M427DRAFT_47591</name>
</gene>
<reference evidence="2 3" key="1">
    <citation type="journal article" date="2015" name="Genome Biol. Evol.">
        <title>Phylogenomic analyses indicate that early fungi evolved digesting cell walls of algal ancestors of land plants.</title>
        <authorList>
            <person name="Chang Y."/>
            <person name="Wang S."/>
            <person name="Sekimoto S."/>
            <person name="Aerts A.L."/>
            <person name="Choi C."/>
            <person name="Clum A."/>
            <person name="LaButti K.M."/>
            <person name="Lindquist E.A."/>
            <person name="Yee Ngan C."/>
            <person name="Ohm R.A."/>
            <person name="Salamov A.A."/>
            <person name="Grigoriev I.V."/>
            <person name="Spatafora J.W."/>
            <person name="Berbee M.L."/>
        </authorList>
    </citation>
    <scope>NUCLEOTIDE SEQUENCE [LARGE SCALE GENOMIC DNA]</scope>
    <source>
        <strain evidence="2 3">JEL478</strain>
    </source>
</reference>
<proteinExistence type="predicted"/>
<feature type="compositionally biased region" description="Basic and acidic residues" evidence="1">
    <location>
        <begin position="19"/>
        <end position="29"/>
    </location>
</feature>
<feature type="compositionally biased region" description="Pro residues" evidence="1">
    <location>
        <begin position="140"/>
        <end position="161"/>
    </location>
</feature>
<name>A0A139A2C3_GONPJ</name>
<dbReference type="OrthoDB" id="10557844at2759"/>
<feature type="region of interest" description="Disordered" evidence="1">
    <location>
        <begin position="137"/>
        <end position="207"/>
    </location>
</feature>
<dbReference type="EMBL" id="KQ965811">
    <property type="protein sequence ID" value="KXS10912.1"/>
    <property type="molecule type" value="Genomic_DNA"/>
</dbReference>
<dbReference type="AlphaFoldDB" id="A0A139A2C3"/>
<feature type="compositionally biased region" description="Pro residues" evidence="1">
    <location>
        <begin position="43"/>
        <end position="57"/>
    </location>
</feature>
<evidence type="ECO:0000313" key="3">
    <source>
        <dbReference type="Proteomes" id="UP000070544"/>
    </source>
</evidence>
<organism evidence="2 3">
    <name type="scientific">Gonapodya prolifera (strain JEL478)</name>
    <name type="common">Monoblepharis prolifera</name>
    <dbReference type="NCBI Taxonomy" id="1344416"/>
    <lineage>
        <taxon>Eukaryota</taxon>
        <taxon>Fungi</taxon>
        <taxon>Fungi incertae sedis</taxon>
        <taxon>Chytridiomycota</taxon>
        <taxon>Chytridiomycota incertae sedis</taxon>
        <taxon>Monoblepharidomycetes</taxon>
        <taxon>Monoblepharidales</taxon>
        <taxon>Gonapodyaceae</taxon>
        <taxon>Gonapodya</taxon>
    </lineage>
</organism>
<protein>
    <submittedName>
        <fullName evidence="2">Uncharacterized protein</fullName>
    </submittedName>
</protein>
<feature type="compositionally biased region" description="Low complexity" evidence="1">
    <location>
        <begin position="1"/>
        <end position="15"/>
    </location>
</feature>
<accession>A0A139A2C3</accession>
<feature type="compositionally biased region" description="Polar residues" evidence="1">
    <location>
        <begin position="176"/>
        <end position="189"/>
    </location>
</feature>
<dbReference type="Proteomes" id="UP000070544">
    <property type="component" value="Unassembled WGS sequence"/>
</dbReference>
<feature type="non-terminal residue" evidence="2">
    <location>
        <position position="227"/>
    </location>
</feature>